<feature type="region of interest" description="Disordered" evidence="1">
    <location>
        <begin position="1"/>
        <end position="35"/>
    </location>
</feature>
<dbReference type="Proteomes" id="UP001165561">
    <property type="component" value="Unassembled WGS sequence"/>
</dbReference>
<organism evidence="3 4">
    <name type="scientific">Georgenia halotolerans</name>
    <dbReference type="NCBI Taxonomy" id="3028317"/>
    <lineage>
        <taxon>Bacteria</taxon>
        <taxon>Bacillati</taxon>
        <taxon>Actinomycetota</taxon>
        <taxon>Actinomycetes</taxon>
        <taxon>Micrococcales</taxon>
        <taxon>Bogoriellaceae</taxon>
        <taxon>Georgenia</taxon>
    </lineage>
</organism>
<evidence type="ECO:0000313" key="3">
    <source>
        <dbReference type="EMBL" id="MDD9207861.1"/>
    </source>
</evidence>
<proteinExistence type="predicted"/>
<name>A0ABT5U0J4_9MICO</name>
<evidence type="ECO:0000256" key="1">
    <source>
        <dbReference type="SAM" id="MobiDB-lite"/>
    </source>
</evidence>
<evidence type="ECO:0000313" key="4">
    <source>
        <dbReference type="Proteomes" id="UP001165561"/>
    </source>
</evidence>
<reference evidence="3" key="1">
    <citation type="submission" date="2023-02" db="EMBL/GenBank/DDBJ databases">
        <title>Georgenia sp.10Sc9-8, isolated from a soil sample collected from the Taklamakan desert.</title>
        <authorList>
            <person name="Liu S."/>
        </authorList>
    </citation>
    <scope>NUCLEOTIDE SEQUENCE</scope>
    <source>
        <strain evidence="3">10Sc9-8</strain>
    </source>
</reference>
<dbReference type="EMBL" id="JARACI010001164">
    <property type="protein sequence ID" value="MDD9207861.1"/>
    <property type="molecule type" value="Genomic_DNA"/>
</dbReference>
<feature type="compositionally biased region" description="Acidic residues" evidence="1">
    <location>
        <begin position="105"/>
        <end position="115"/>
    </location>
</feature>
<accession>A0ABT5U0J4</accession>
<keyword evidence="2" id="KW-0812">Transmembrane</keyword>
<keyword evidence="2" id="KW-1133">Transmembrane helix</keyword>
<comment type="caution">
    <text evidence="3">The sequence shown here is derived from an EMBL/GenBank/DDBJ whole genome shotgun (WGS) entry which is preliminary data.</text>
</comment>
<feature type="compositionally biased region" description="Basic and acidic residues" evidence="1">
    <location>
        <begin position="129"/>
        <end position="138"/>
    </location>
</feature>
<feature type="region of interest" description="Disordered" evidence="1">
    <location>
        <begin position="64"/>
        <end position="138"/>
    </location>
</feature>
<feature type="transmembrane region" description="Helical" evidence="2">
    <location>
        <begin position="39"/>
        <end position="61"/>
    </location>
</feature>
<protein>
    <recommendedName>
        <fullName evidence="5">DUF4245 family protein</fullName>
    </recommendedName>
</protein>
<keyword evidence="2" id="KW-0472">Membrane</keyword>
<gene>
    <name evidence="3" type="ORF">PU560_15505</name>
</gene>
<keyword evidence="4" id="KW-1185">Reference proteome</keyword>
<evidence type="ECO:0008006" key="5">
    <source>
        <dbReference type="Google" id="ProtNLM"/>
    </source>
</evidence>
<evidence type="ECO:0000256" key="2">
    <source>
        <dbReference type="SAM" id="Phobius"/>
    </source>
</evidence>
<feature type="compositionally biased region" description="Pro residues" evidence="1">
    <location>
        <begin position="1"/>
        <end position="10"/>
    </location>
</feature>
<sequence>MSQTPSPPEQPEGRGHAGGPGEHGARHPEGTAPRTTSRWLVPGILGGLLLAIVLTLVVVALTGDGDDAARPAPTEEVDEPFGGRTAPGGALPPDEADGPAGGGDDPADGADEPTDGVEGPADGADDPADGAREVTDRPLEDLLDTIVIGTDFQLADEGWAPDESAVERGAREAVTGVYTDGRREVRATAAAFDTIEDQDAYAQELVEQLPADDLRSEGAVYSDESGRYWAFEDEDEQATVVWRTDTGVVLTVSGDVAAASEVFANLSI</sequence>